<dbReference type="CDD" id="cd12087">
    <property type="entry name" value="TM_EGFR-like"/>
    <property type="match status" value="1"/>
</dbReference>
<feature type="region of interest" description="Disordered" evidence="1">
    <location>
        <begin position="71"/>
        <end position="206"/>
    </location>
</feature>
<feature type="compositionally biased region" description="Low complexity" evidence="1">
    <location>
        <begin position="137"/>
        <end position="174"/>
    </location>
</feature>
<keyword evidence="2" id="KW-1133">Transmembrane helix</keyword>
<keyword evidence="3" id="KW-0378">Hydrolase</keyword>
<keyword evidence="3" id="KW-0547">Nucleotide-binding</keyword>
<evidence type="ECO:0000256" key="1">
    <source>
        <dbReference type="SAM" id="MobiDB-lite"/>
    </source>
</evidence>
<sequence length="295" mass="30273">MVDKIAGTPTQNDVPRKQILHIDRNKIINKHNHFFIISSCTIICIMKKILILIFIGFIIPIQFINEVNTQSKGKAQPRGDPPSARDVPPADAPKAKVIPPGGDAPSTGGIAPKAKVIPPGGDVPSIGSGAPKAKVIPPAEGDAPSAEGAPPAGGDAVPSAGSAPPAGGATPSAGGAEGALPVPLTARPSASSSSVTLSGNSTSPSEGANKLITASIIGGIVSILIFIFIVGLCFFLVKMYKNKKESSKAIATPGLNNNEYNDNISSSGMIMTNNEVFEFAPNNNNQLETTRGITQ</sequence>
<evidence type="ECO:0000313" key="3">
    <source>
        <dbReference type="EMBL" id="GES82046.1"/>
    </source>
</evidence>
<comment type="caution">
    <text evidence="3">The sequence shown here is derived from an EMBL/GenBank/DDBJ whole genome shotgun (WGS) entry which is preliminary data.</text>
</comment>
<keyword evidence="2" id="KW-0472">Membrane</keyword>
<proteinExistence type="predicted"/>
<organism evidence="3 4">
    <name type="scientific">Rhizophagus clarus</name>
    <dbReference type="NCBI Taxonomy" id="94130"/>
    <lineage>
        <taxon>Eukaryota</taxon>
        <taxon>Fungi</taxon>
        <taxon>Fungi incertae sedis</taxon>
        <taxon>Mucoromycota</taxon>
        <taxon>Glomeromycotina</taxon>
        <taxon>Glomeromycetes</taxon>
        <taxon>Glomerales</taxon>
        <taxon>Glomeraceae</taxon>
        <taxon>Rhizophagus</taxon>
    </lineage>
</organism>
<keyword evidence="3" id="KW-0067">ATP-binding</keyword>
<protein>
    <submittedName>
        <fullName evidence="3">ATP-dependent helicase brm-like</fullName>
    </submittedName>
</protein>
<name>A0A8H3L844_9GLOM</name>
<feature type="transmembrane region" description="Helical" evidence="2">
    <location>
        <begin position="211"/>
        <end position="237"/>
    </location>
</feature>
<dbReference type="GO" id="GO:0004386">
    <property type="term" value="F:helicase activity"/>
    <property type="evidence" value="ECO:0007669"/>
    <property type="project" value="UniProtKB-KW"/>
</dbReference>
<dbReference type="AlphaFoldDB" id="A0A8H3L844"/>
<dbReference type="Proteomes" id="UP000615446">
    <property type="component" value="Unassembled WGS sequence"/>
</dbReference>
<dbReference type="EMBL" id="BLAL01000059">
    <property type="protein sequence ID" value="GES82046.1"/>
    <property type="molecule type" value="Genomic_DNA"/>
</dbReference>
<feature type="compositionally biased region" description="Low complexity" evidence="1">
    <location>
        <begin position="189"/>
        <end position="205"/>
    </location>
</feature>
<accession>A0A8H3L844</accession>
<evidence type="ECO:0000313" key="4">
    <source>
        <dbReference type="Proteomes" id="UP000615446"/>
    </source>
</evidence>
<keyword evidence="2" id="KW-0812">Transmembrane</keyword>
<feature type="transmembrane region" description="Helical" evidence="2">
    <location>
        <begin position="34"/>
        <end position="59"/>
    </location>
</feature>
<evidence type="ECO:0000256" key="2">
    <source>
        <dbReference type="SAM" id="Phobius"/>
    </source>
</evidence>
<reference evidence="3" key="1">
    <citation type="submission" date="2019-10" db="EMBL/GenBank/DDBJ databases">
        <title>Conservation and host-specific expression of non-tandemly repeated heterogenous ribosome RNA gene in arbuscular mycorrhizal fungi.</title>
        <authorList>
            <person name="Maeda T."/>
            <person name="Kobayashi Y."/>
            <person name="Nakagawa T."/>
            <person name="Ezawa T."/>
            <person name="Yamaguchi K."/>
            <person name="Bino T."/>
            <person name="Nishimoto Y."/>
            <person name="Shigenobu S."/>
            <person name="Kawaguchi M."/>
        </authorList>
    </citation>
    <scope>NUCLEOTIDE SEQUENCE</scope>
    <source>
        <strain evidence="3">HR1</strain>
    </source>
</reference>
<gene>
    <name evidence="3" type="ORF">RCL2_000927500</name>
</gene>
<keyword evidence="3" id="KW-0347">Helicase</keyword>